<evidence type="ECO:0000256" key="7">
    <source>
        <dbReference type="ARBA" id="ARBA00023136"/>
    </source>
</evidence>
<feature type="compositionally biased region" description="Basic and acidic residues" evidence="8">
    <location>
        <begin position="666"/>
        <end position="682"/>
    </location>
</feature>
<comment type="similarity">
    <text evidence="2">Belongs to the cation diffusion facilitator (CDF) transporter (TC 2.A.4) family. SLC30A subfamily.</text>
</comment>
<proteinExistence type="inferred from homology"/>
<protein>
    <submittedName>
        <fullName evidence="11">Cation efflux protein</fullName>
    </submittedName>
</protein>
<feature type="transmembrane region" description="Helical" evidence="9">
    <location>
        <begin position="128"/>
        <end position="145"/>
    </location>
</feature>
<feature type="region of interest" description="Disordered" evidence="8">
    <location>
        <begin position="518"/>
        <end position="617"/>
    </location>
</feature>
<feature type="transmembrane region" description="Helical" evidence="9">
    <location>
        <begin position="334"/>
        <end position="354"/>
    </location>
</feature>
<keyword evidence="5 9" id="KW-1133">Transmembrane helix</keyword>
<feature type="transmembrane region" description="Helical" evidence="9">
    <location>
        <begin position="12"/>
        <end position="30"/>
    </location>
</feature>
<feature type="compositionally biased region" description="Basic residues" evidence="8">
    <location>
        <begin position="460"/>
        <end position="479"/>
    </location>
</feature>
<dbReference type="PANTHER" id="PTHR45755">
    <property type="match status" value="1"/>
</dbReference>
<dbReference type="Proteomes" id="UP000759537">
    <property type="component" value="Unassembled WGS sequence"/>
</dbReference>
<comment type="caution">
    <text evidence="11">The sequence shown here is derived from an EMBL/GenBank/DDBJ whole genome shotgun (WGS) entry which is preliminary data.</text>
</comment>
<dbReference type="OrthoDB" id="78669at2759"/>
<dbReference type="EMBL" id="WHVB01000009">
    <property type="protein sequence ID" value="KAF8479709.1"/>
    <property type="molecule type" value="Genomic_DNA"/>
</dbReference>
<feature type="transmembrane region" description="Helical" evidence="9">
    <location>
        <begin position="261"/>
        <end position="279"/>
    </location>
</feature>
<feature type="compositionally biased region" description="Polar residues" evidence="8">
    <location>
        <begin position="533"/>
        <end position="544"/>
    </location>
</feature>
<keyword evidence="4 9" id="KW-0812">Transmembrane</keyword>
<reference evidence="11" key="1">
    <citation type="submission" date="2019-10" db="EMBL/GenBank/DDBJ databases">
        <authorList>
            <consortium name="DOE Joint Genome Institute"/>
            <person name="Kuo A."/>
            <person name="Miyauchi S."/>
            <person name="Kiss E."/>
            <person name="Drula E."/>
            <person name="Kohler A."/>
            <person name="Sanchez-Garcia M."/>
            <person name="Andreopoulos B."/>
            <person name="Barry K.W."/>
            <person name="Bonito G."/>
            <person name="Buee M."/>
            <person name="Carver A."/>
            <person name="Chen C."/>
            <person name="Cichocki N."/>
            <person name="Clum A."/>
            <person name="Culley D."/>
            <person name="Crous P.W."/>
            <person name="Fauchery L."/>
            <person name="Girlanda M."/>
            <person name="Hayes R."/>
            <person name="Keri Z."/>
            <person name="LaButti K."/>
            <person name="Lipzen A."/>
            <person name="Lombard V."/>
            <person name="Magnuson J."/>
            <person name="Maillard F."/>
            <person name="Morin E."/>
            <person name="Murat C."/>
            <person name="Nolan M."/>
            <person name="Ohm R."/>
            <person name="Pangilinan J."/>
            <person name="Pereira M."/>
            <person name="Perotto S."/>
            <person name="Peter M."/>
            <person name="Riley R."/>
            <person name="Sitrit Y."/>
            <person name="Stielow B."/>
            <person name="Szollosi G."/>
            <person name="Zifcakova L."/>
            <person name="Stursova M."/>
            <person name="Spatafora J.W."/>
            <person name="Tedersoo L."/>
            <person name="Vaario L.-M."/>
            <person name="Yamada A."/>
            <person name="Yan M."/>
            <person name="Wang P."/>
            <person name="Xu J."/>
            <person name="Bruns T."/>
            <person name="Baldrian P."/>
            <person name="Vilgalys R."/>
            <person name="Henrissat B."/>
            <person name="Grigoriev I.V."/>
            <person name="Hibbett D."/>
            <person name="Nagy L.G."/>
            <person name="Martin F.M."/>
        </authorList>
    </citation>
    <scope>NUCLEOTIDE SEQUENCE</scope>
    <source>
        <strain evidence="11">Prilba</strain>
    </source>
</reference>
<evidence type="ECO:0000256" key="8">
    <source>
        <dbReference type="SAM" id="MobiDB-lite"/>
    </source>
</evidence>
<feature type="transmembrane region" description="Helical" evidence="9">
    <location>
        <begin position="157"/>
        <end position="177"/>
    </location>
</feature>
<keyword evidence="7 9" id="KW-0472">Membrane</keyword>
<dbReference type="GO" id="GO:0005794">
    <property type="term" value="C:Golgi apparatus"/>
    <property type="evidence" value="ECO:0007669"/>
    <property type="project" value="TreeGrafter"/>
</dbReference>
<dbReference type="PANTHER" id="PTHR45755:SF4">
    <property type="entry name" value="ZINC TRANSPORTER 7"/>
    <property type="match status" value="1"/>
</dbReference>
<evidence type="ECO:0000256" key="9">
    <source>
        <dbReference type="SAM" id="Phobius"/>
    </source>
</evidence>
<dbReference type="GO" id="GO:1904257">
    <property type="term" value="P:zinc ion import into Golgi lumen"/>
    <property type="evidence" value="ECO:0007669"/>
    <property type="project" value="TreeGrafter"/>
</dbReference>
<evidence type="ECO:0000256" key="6">
    <source>
        <dbReference type="ARBA" id="ARBA00023065"/>
    </source>
</evidence>
<evidence type="ECO:0000313" key="12">
    <source>
        <dbReference type="Proteomes" id="UP000759537"/>
    </source>
</evidence>
<keyword evidence="3" id="KW-0813">Transport</keyword>
<dbReference type="SUPFAM" id="SSF161111">
    <property type="entry name" value="Cation efflux protein transmembrane domain-like"/>
    <property type="match status" value="1"/>
</dbReference>
<feature type="domain" description="Cation efflux protein transmembrane" evidence="10">
    <location>
        <begin position="678"/>
        <end position="746"/>
    </location>
</feature>
<feature type="region of interest" description="Disordered" evidence="8">
    <location>
        <begin position="460"/>
        <end position="505"/>
    </location>
</feature>
<feature type="transmembrane region" description="Helical" evidence="9">
    <location>
        <begin position="221"/>
        <end position="240"/>
    </location>
</feature>
<evidence type="ECO:0000256" key="2">
    <source>
        <dbReference type="ARBA" id="ARBA00008873"/>
    </source>
</evidence>
<dbReference type="Gene3D" id="1.20.1510.10">
    <property type="entry name" value="Cation efflux protein transmembrane domain"/>
    <property type="match status" value="2"/>
</dbReference>
<dbReference type="InterPro" id="IPR045316">
    <property type="entry name" value="Msc2-like"/>
</dbReference>
<feature type="transmembrane region" description="Helical" evidence="9">
    <location>
        <begin position="690"/>
        <end position="716"/>
    </location>
</feature>
<dbReference type="GO" id="GO:0031410">
    <property type="term" value="C:cytoplasmic vesicle"/>
    <property type="evidence" value="ECO:0007669"/>
    <property type="project" value="TreeGrafter"/>
</dbReference>
<keyword evidence="12" id="KW-1185">Reference proteome</keyword>
<evidence type="ECO:0000313" key="11">
    <source>
        <dbReference type="EMBL" id="KAF8479709.1"/>
    </source>
</evidence>
<feature type="region of interest" description="Disordered" evidence="8">
    <location>
        <begin position="656"/>
        <end position="682"/>
    </location>
</feature>
<dbReference type="InterPro" id="IPR002524">
    <property type="entry name" value="Cation_efflux"/>
</dbReference>
<gene>
    <name evidence="11" type="ORF">DFH94DRAFT_631594</name>
</gene>
<feature type="transmembrane region" description="Helical" evidence="9">
    <location>
        <begin position="366"/>
        <end position="386"/>
    </location>
</feature>
<feature type="transmembrane region" description="Helical" evidence="9">
    <location>
        <begin position="189"/>
        <end position="209"/>
    </location>
</feature>
<dbReference type="AlphaFoldDB" id="A0A9P5MVD3"/>
<name>A0A9P5MVD3_9AGAM</name>
<dbReference type="GO" id="GO:0005385">
    <property type="term" value="F:zinc ion transmembrane transporter activity"/>
    <property type="evidence" value="ECO:0007669"/>
    <property type="project" value="InterPro"/>
</dbReference>
<comment type="subcellular location">
    <subcellularLocation>
        <location evidence="1">Membrane</location>
        <topology evidence="1">Multi-pass membrane protein</topology>
    </subcellularLocation>
</comment>
<keyword evidence="6" id="KW-0406">Ion transport</keyword>
<feature type="transmembrane region" description="Helical" evidence="9">
    <location>
        <begin position="392"/>
        <end position="420"/>
    </location>
</feature>
<feature type="domain" description="Cation efflux protein transmembrane" evidence="10">
    <location>
        <begin position="334"/>
        <end position="466"/>
    </location>
</feature>
<dbReference type="InterPro" id="IPR058533">
    <property type="entry name" value="Cation_efflux_TM"/>
</dbReference>
<dbReference type="NCBIfam" id="TIGR01297">
    <property type="entry name" value="CDF"/>
    <property type="match status" value="2"/>
</dbReference>
<dbReference type="Pfam" id="PF01545">
    <property type="entry name" value="Cation_efflux"/>
    <property type="match status" value="2"/>
</dbReference>
<dbReference type="GO" id="GO:0016020">
    <property type="term" value="C:membrane"/>
    <property type="evidence" value="ECO:0007669"/>
    <property type="project" value="UniProtKB-SubCell"/>
</dbReference>
<dbReference type="InterPro" id="IPR027469">
    <property type="entry name" value="Cation_efflux_TMD_sf"/>
</dbReference>
<reference evidence="11" key="2">
    <citation type="journal article" date="2020" name="Nat. Commun.">
        <title>Large-scale genome sequencing of mycorrhizal fungi provides insights into the early evolution of symbiotic traits.</title>
        <authorList>
            <person name="Miyauchi S."/>
            <person name="Kiss E."/>
            <person name="Kuo A."/>
            <person name="Drula E."/>
            <person name="Kohler A."/>
            <person name="Sanchez-Garcia M."/>
            <person name="Morin E."/>
            <person name="Andreopoulos B."/>
            <person name="Barry K.W."/>
            <person name="Bonito G."/>
            <person name="Buee M."/>
            <person name="Carver A."/>
            <person name="Chen C."/>
            <person name="Cichocki N."/>
            <person name="Clum A."/>
            <person name="Culley D."/>
            <person name="Crous P.W."/>
            <person name="Fauchery L."/>
            <person name="Girlanda M."/>
            <person name="Hayes R.D."/>
            <person name="Keri Z."/>
            <person name="LaButti K."/>
            <person name="Lipzen A."/>
            <person name="Lombard V."/>
            <person name="Magnuson J."/>
            <person name="Maillard F."/>
            <person name="Murat C."/>
            <person name="Nolan M."/>
            <person name="Ohm R.A."/>
            <person name="Pangilinan J."/>
            <person name="Pereira M.F."/>
            <person name="Perotto S."/>
            <person name="Peter M."/>
            <person name="Pfister S."/>
            <person name="Riley R."/>
            <person name="Sitrit Y."/>
            <person name="Stielow J.B."/>
            <person name="Szollosi G."/>
            <person name="Zifcakova L."/>
            <person name="Stursova M."/>
            <person name="Spatafora J.W."/>
            <person name="Tedersoo L."/>
            <person name="Vaario L.M."/>
            <person name="Yamada A."/>
            <person name="Yan M."/>
            <person name="Wang P."/>
            <person name="Xu J."/>
            <person name="Bruns T."/>
            <person name="Baldrian P."/>
            <person name="Vilgalys R."/>
            <person name="Dunand C."/>
            <person name="Henrissat B."/>
            <person name="Grigoriev I.V."/>
            <person name="Hibbett D."/>
            <person name="Nagy L.G."/>
            <person name="Martin F.M."/>
        </authorList>
    </citation>
    <scope>NUCLEOTIDE SEQUENCE</scope>
    <source>
        <strain evidence="11">Prilba</strain>
    </source>
</reference>
<accession>A0A9P5MVD3</accession>
<evidence type="ECO:0000256" key="3">
    <source>
        <dbReference type="ARBA" id="ARBA00022448"/>
    </source>
</evidence>
<dbReference type="GO" id="GO:0006882">
    <property type="term" value="P:intracellular zinc ion homeostasis"/>
    <property type="evidence" value="ECO:0007669"/>
    <property type="project" value="InterPro"/>
</dbReference>
<evidence type="ECO:0000256" key="1">
    <source>
        <dbReference type="ARBA" id="ARBA00004141"/>
    </source>
</evidence>
<evidence type="ECO:0000256" key="5">
    <source>
        <dbReference type="ARBA" id="ARBA00022989"/>
    </source>
</evidence>
<feature type="compositionally biased region" description="Basic and acidic residues" evidence="8">
    <location>
        <begin position="480"/>
        <end position="505"/>
    </location>
</feature>
<feature type="transmembrane region" description="Helical" evidence="9">
    <location>
        <begin position="72"/>
        <end position="92"/>
    </location>
</feature>
<evidence type="ECO:0000259" key="10">
    <source>
        <dbReference type="Pfam" id="PF01545"/>
    </source>
</evidence>
<organism evidence="11 12">
    <name type="scientific">Russula ochroleuca</name>
    <dbReference type="NCBI Taxonomy" id="152965"/>
    <lineage>
        <taxon>Eukaryota</taxon>
        <taxon>Fungi</taxon>
        <taxon>Dikarya</taxon>
        <taxon>Basidiomycota</taxon>
        <taxon>Agaricomycotina</taxon>
        <taxon>Agaricomycetes</taxon>
        <taxon>Russulales</taxon>
        <taxon>Russulaceae</taxon>
        <taxon>Russula</taxon>
    </lineage>
</organism>
<feature type="transmembrane region" description="Helical" evidence="9">
    <location>
        <begin position="42"/>
        <end position="60"/>
    </location>
</feature>
<feature type="transmembrane region" description="Helical" evidence="9">
    <location>
        <begin position="722"/>
        <end position="740"/>
    </location>
</feature>
<sequence length="844" mass="91174">MQYLTLHYRVSGRVATDIVFSNALLVVALWTTKEWLLSQNVGAFWVLMRVLACGALGLVFREVASGDAPRALEAASSAKWTVLAMGSVAYFLQQGSLLVALSQLSATRVILVSHFASAWAKTLSSATFTVRFTPIVLGVVISFASDTRYSLNDVRETLPGYLALLLHILSTGALEHLRSMLAPSVGAKYVSVCCTVGAATFSLIVYVARDTFVSISVFTNVPSLPAVPLLSLLAIPLAAYSTQCGRSSVEASVITTPHHNLLSSASALLATITFGFMWFSRLPTTLEALTAILFLYGGYPKKLQVSDGLPQVPATQVARSHLKTIMSNPESRRIFYFLVLNLAYMMVQMLYGIWTNSLGLISDAIHMGFDCMAIAVGLLASIMATWPPNERFTYGLVTLLTLSGFANGIFLVLISIFIIFEAIQRLLDPPEMNTNQLLLVSTVGLLINLFGMVAMGGHAHHGHSHSHGHGHAHNHNHHGHDHDHAHGHDHDHSSEDEHEHEHTHNHVEAGLLTCDTQTSFHIPSHPHSAPHGATTSRSDASNLNLEAHSHPRPRPNGLLNGDIPGIPSSRVHTRSASMATFPSLPPVTAAPSIPPSHTAPSLSQRVSDHRKHSRRAPSLQLHDAARRGLLHADGAANSPTTPSYRFGVDDHFASHQNTHLHGHTPNLHDHSHVHGSGHSREGHSHNMRGLFLHVMADTLGSVGVIVSTLLIQHYGWTGFDPIASIFIAVLIAASVIPLVIDTGKVLALDVAQHADGISHALDELVSVEGLASYTDPQFWPKDASSLIGSLHVQLAPPSAQKDYDLDSIVERVDTLLRARIPELEELTIQVEDAVAGAGGASFRR</sequence>
<evidence type="ECO:0000256" key="4">
    <source>
        <dbReference type="ARBA" id="ARBA00022692"/>
    </source>
</evidence>